<comment type="caution">
    <text evidence="2">The sequence shown here is derived from an EMBL/GenBank/DDBJ whole genome shotgun (WGS) entry which is preliminary data.</text>
</comment>
<dbReference type="eggNOG" id="ENOG5032KP8">
    <property type="taxonomic scope" value="Bacteria"/>
</dbReference>
<dbReference type="EMBL" id="CANI01000036">
    <property type="protein sequence ID" value="CCM78236.1"/>
    <property type="molecule type" value="Genomic_DNA"/>
</dbReference>
<proteinExistence type="predicted"/>
<evidence type="ECO:0000256" key="1">
    <source>
        <dbReference type="SAM" id="MobiDB-lite"/>
    </source>
</evidence>
<organism evidence="2 3">
    <name type="scientific">Rhizobium mesoamericanum STM3625</name>
    <dbReference type="NCBI Taxonomy" id="1211777"/>
    <lineage>
        <taxon>Bacteria</taxon>
        <taxon>Pseudomonadati</taxon>
        <taxon>Pseudomonadota</taxon>
        <taxon>Alphaproteobacteria</taxon>
        <taxon>Hyphomicrobiales</taxon>
        <taxon>Rhizobiaceae</taxon>
        <taxon>Rhizobium/Agrobacterium group</taxon>
        <taxon>Rhizobium</taxon>
    </lineage>
</organism>
<dbReference type="AlphaFoldDB" id="K0PNV7"/>
<sequence>MGSVHPPPLRMRRRATSSSTSHEARSRPLACYDVFPSLSISQIYKAADWYEKTQRFQRAVAKGDGALGKQVSAFIKELAEPYRRSRVTRSSRPRPSANGSTRTSLSGSRSTRRQSSRPTPPRLSDRRIDLGRVPKVDRNPEYWASSIATMTTLAPVRSLTSVDLKDNLHDIQDNERAGSDQWCRRSRIATVGARRQTTVPIRPADLRHGEKWRIPVRPWAERAQGNHRTEVLNSGKN</sequence>
<feature type="region of interest" description="Disordered" evidence="1">
    <location>
        <begin position="1"/>
        <end position="26"/>
    </location>
</feature>
<keyword evidence="3" id="KW-1185">Reference proteome</keyword>
<name>K0PNV7_9HYPH</name>
<feature type="region of interest" description="Disordered" evidence="1">
    <location>
        <begin position="83"/>
        <end position="131"/>
    </location>
</feature>
<accession>K0PNV7</accession>
<feature type="compositionally biased region" description="Low complexity" evidence="1">
    <location>
        <begin position="93"/>
        <end position="109"/>
    </location>
</feature>
<dbReference type="HOGENOM" id="CLU_1169925_0_0_5"/>
<evidence type="ECO:0000313" key="2">
    <source>
        <dbReference type="EMBL" id="CCM78236.1"/>
    </source>
</evidence>
<gene>
    <name evidence="2" type="ORF">BN77_p10885</name>
</gene>
<reference evidence="2 3" key="1">
    <citation type="journal article" date="2013" name="Genome Announc.">
        <title>Draft Genome Sequence of Rhizobium mesoamericanum STM3625, a Nitrogen-Fixing Symbiont of Mimosa pudica Isolated in French Guiana (South America).</title>
        <authorList>
            <person name="Moulin L."/>
            <person name="Mornico D."/>
            <person name="Melkonian R."/>
            <person name="Klonowska A."/>
        </authorList>
    </citation>
    <scope>NUCLEOTIDE SEQUENCE [LARGE SCALE GENOMIC DNA]</scope>
    <source>
        <strain evidence="2 3">STM3625</strain>
    </source>
</reference>
<evidence type="ECO:0000313" key="3">
    <source>
        <dbReference type="Proteomes" id="UP000009319"/>
    </source>
</evidence>
<dbReference type="Proteomes" id="UP000009319">
    <property type="component" value="Unassembled WGS sequence"/>
</dbReference>
<protein>
    <submittedName>
        <fullName evidence="2">Uncharacterized protein</fullName>
    </submittedName>
</protein>